<dbReference type="EMBL" id="PISJ01000010">
    <property type="protein sequence ID" value="PKF34686.1"/>
    <property type="molecule type" value="Genomic_DNA"/>
</dbReference>
<accession>A0A2N0WGZ2</accession>
<gene>
    <name evidence="1" type="ORF">CW311_05815</name>
</gene>
<reference evidence="1 2" key="1">
    <citation type="submission" date="2017-12" db="EMBL/GenBank/DDBJ databases">
        <title>Draft Genome sequences of multiple microbial strains isolated from spacecraft associated surfaces.</title>
        <authorList>
            <person name="Seuylemezian A."/>
            <person name="Vaishampayan P."/>
            <person name="Venkateswaran K."/>
        </authorList>
    </citation>
    <scope>NUCLEOTIDE SEQUENCE [LARGE SCALE GENOMIC DNA]</scope>
    <source>
        <strain evidence="1 2">2P01AA</strain>
    </source>
</reference>
<comment type="caution">
    <text evidence="1">The sequence shown here is derived from an EMBL/GenBank/DDBJ whole genome shotgun (WGS) entry which is preliminary data.</text>
</comment>
<evidence type="ECO:0000313" key="1">
    <source>
        <dbReference type="EMBL" id="PKF34686.1"/>
    </source>
</evidence>
<name>A0A2N0WGZ2_9GAMM</name>
<sequence length="250" mass="28053">MNCVNHMMLGSFSIKHLDILSYADIVPAVMRTTADLVGMTYIHGNDQLGTLKAGAEVAESLAISAYFQAQKGRFSFNHASTDNQSIVILGVDQEPENIVAVNQIERGFVIYSHYDAGKFVVVLGDFNSLNNVTYIKHDPSENPIVTFEITSSQSMNVYIDYEFVGAWHSSNALKLPKYYQVVAQEGLTQLDFDLREAYASLNFKMPSELEDGVYYHLTSHGEILGSEVKVGDFVQFHDQQSWMMHYPQSI</sequence>
<dbReference type="RefSeq" id="WP_101235922.1">
    <property type="nucleotide sequence ID" value="NZ_PISJ01000010.1"/>
</dbReference>
<dbReference type="AlphaFoldDB" id="A0A2N0WGZ2"/>
<proteinExistence type="predicted"/>
<organism evidence="1 2">
    <name type="scientific">Acinetobacter proteolyticus</name>
    <dbReference type="NCBI Taxonomy" id="1776741"/>
    <lineage>
        <taxon>Bacteria</taxon>
        <taxon>Pseudomonadati</taxon>
        <taxon>Pseudomonadota</taxon>
        <taxon>Gammaproteobacteria</taxon>
        <taxon>Moraxellales</taxon>
        <taxon>Moraxellaceae</taxon>
        <taxon>Acinetobacter</taxon>
    </lineage>
</organism>
<protein>
    <submittedName>
        <fullName evidence="1">Uncharacterized protein</fullName>
    </submittedName>
</protein>
<dbReference type="Proteomes" id="UP000233553">
    <property type="component" value="Unassembled WGS sequence"/>
</dbReference>
<evidence type="ECO:0000313" key="2">
    <source>
        <dbReference type="Proteomes" id="UP000233553"/>
    </source>
</evidence>